<comment type="caution">
    <text evidence="1">The sequence shown here is derived from an EMBL/GenBank/DDBJ whole genome shotgun (WGS) entry which is preliminary data.</text>
</comment>
<evidence type="ECO:0000313" key="1">
    <source>
        <dbReference type="EMBL" id="NYE07856.1"/>
    </source>
</evidence>
<reference evidence="2" key="1">
    <citation type="submission" date="2020-07" db="EMBL/GenBank/DDBJ databases">
        <authorList>
            <person name="Partida-Martinez L."/>
            <person name="Huntemann M."/>
            <person name="Clum A."/>
            <person name="Wang J."/>
            <person name="Palaniappan K."/>
            <person name="Ritter S."/>
            <person name="Chen I.-M."/>
            <person name="Stamatis D."/>
            <person name="Reddy T."/>
            <person name="O'Malley R."/>
            <person name="Daum C."/>
            <person name="Shapiro N."/>
            <person name="Ivanova N."/>
            <person name="Kyrpides N."/>
            <person name="Woyke T."/>
        </authorList>
    </citation>
    <scope>NUCLEOTIDE SEQUENCE [LARGE SCALE GENOMIC DNA]</scope>
    <source>
        <strain evidence="2">AT2.8</strain>
    </source>
</reference>
<dbReference type="EMBL" id="JACCBX010000011">
    <property type="protein sequence ID" value="NYE07856.1"/>
    <property type="molecule type" value="Genomic_DNA"/>
</dbReference>
<organism evidence="1 2">
    <name type="scientific">Neobacillus niacini</name>
    <dbReference type="NCBI Taxonomy" id="86668"/>
    <lineage>
        <taxon>Bacteria</taxon>
        <taxon>Bacillati</taxon>
        <taxon>Bacillota</taxon>
        <taxon>Bacilli</taxon>
        <taxon>Bacillales</taxon>
        <taxon>Bacillaceae</taxon>
        <taxon>Neobacillus</taxon>
    </lineage>
</organism>
<name>A0A852TJH1_9BACI</name>
<proteinExistence type="predicted"/>
<sequence length="76" mass="9003">MGASYNKTTKNNRHLSRKLSMKCSVHGDLIGFSDEINIVIYESFNYEHKKVELKCFLCLKEEYNRQKSKNDEEIKK</sequence>
<gene>
    <name evidence="1" type="ORF">F4694_004697</name>
</gene>
<evidence type="ECO:0000313" key="2">
    <source>
        <dbReference type="Proteomes" id="UP000548423"/>
    </source>
</evidence>
<accession>A0A852TJH1</accession>
<dbReference type="AlphaFoldDB" id="A0A852TJH1"/>
<dbReference type="Proteomes" id="UP000548423">
    <property type="component" value="Unassembled WGS sequence"/>
</dbReference>
<protein>
    <submittedName>
        <fullName evidence="1">Uncharacterized protein</fullName>
    </submittedName>
</protein>
<reference evidence="2" key="2">
    <citation type="submission" date="2020-08" db="EMBL/GenBank/DDBJ databases">
        <title>The Agave Microbiome: Exploring the role of microbial communities in plant adaptations to desert environments.</title>
        <authorList>
            <person name="Partida-Martinez L.P."/>
        </authorList>
    </citation>
    <scope>NUCLEOTIDE SEQUENCE [LARGE SCALE GENOMIC DNA]</scope>
    <source>
        <strain evidence="2">AT2.8</strain>
    </source>
</reference>